<feature type="compositionally biased region" description="Polar residues" evidence="1">
    <location>
        <begin position="1"/>
        <end position="23"/>
    </location>
</feature>
<feature type="region of interest" description="Disordered" evidence="1">
    <location>
        <begin position="1"/>
        <end position="45"/>
    </location>
</feature>
<dbReference type="HOGENOM" id="CLU_1461082_0_0_1"/>
<dbReference type="EMBL" id="KL198054">
    <property type="protein sequence ID" value="KDQ11919.1"/>
    <property type="molecule type" value="Genomic_DNA"/>
</dbReference>
<evidence type="ECO:0000313" key="2">
    <source>
        <dbReference type="EMBL" id="KDQ11919.1"/>
    </source>
</evidence>
<name>A0A067M8P5_BOTB1</name>
<proteinExistence type="predicted"/>
<sequence length="185" mass="20651">MTSSERSVPSSYSASTHASNGRSYISLPRPQYPVPQPPQHFRNASYGSYTSQVSYTPSFTTHRTHTSHASQASQTSFSSSSHQTPAAVLPPVSARPHTREKGVYKGLKKVWKRATSTFRSPVRGSVLWQDSYYLLPLAPPQLPGFPAFQLRIEIRDSIIMPLILYPACLRKKPPYALWYGNAVNL</sequence>
<organism evidence="2 3">
    <name type="scientific">Botryobasidium botryosum (strain FD-172 SS1)</name>
    <dbReference type="NCBI Taxonomy" id="930990"/>
    <lineage>
        <taxon>Eukaryota</taxon>
        <taxon>Fungi</taxon>
        <taxon>Dikarya</taxon>
        <taxon>Basidiomycota</taxon>
        <taxon>Agaricomycotina</taxon>
        <taxon>Agaricomycetes</taxon>
        <taxon>Cantharellales</taxon>
        <taxon>Botryobasidiaceae</taxon>
        <taxon>Botryobasidium</taxon>
    </lineage>
</organism>
<protein>
    <submittedName>
        <fullName evidence="2">Uncharacterized protein</fullName>
    </submittedName>
</protein>
<reference evidence="3" key="1">
    <citation type="journal article" date="2014" name="Proc. Natl. Acad. Sci. U.S.A.">
        <title>Extensive sampling of basidiomycete genomes demonstrates inadequacy of the white-rot/brown-rot paradigm for wood decay fungi.</title>
        <authorList>
            <person name="Riley R."/>
            <person name="Salamov A.A."/>
            <person name="Brown D.W."/>
            <person name="Nagy L.G."/>
            <person name="Floudas D."/>
            <person name="Held B.W."/>
            <person name="Levasseur A."/>
            <person name="Lombard V."/>
            <person name="Morin E."/>
            <person name="Otillar R."/>
            <person name="Lindquist E.A."/>
            <person name="Sun H."/>
            <person name="LaButti K.M."/>
            <person name="Schmutz J."/>
            <person name="Jabbour D."/>
            <person name="Luo H."/>
            <person name="Baker S.E."/>
            <person name="Pisabarro A.G."/>
            <person name="Walton J.D."/>
            <person name="Blanchette R.A."/>
            <person name="Henrissat B."/>
            <person name="Martin F."/>
            <person name="Cullen D."/>
            <person name="Hibbett D.S."/>
            <person name="Grigoriev I.V."/>
        </authorList>
    </citation>
    <scope>NUCLEOTIDE SEQUENCE [LARGE SCALE GENOMIC DNA]</scope>
    <source>
        <strain evidence="3">FD-172 SS1</strain>
    </source>
</reference>
<keyword evidence="3" id="KW-1185">Reference proteome</keyword>
<evidence type="ECO:0000256" key="1">
    <source>
        <dbReference type="SAM" id="MobiDB-lite"/>
    </source>
</evidence>
<feature type="compositionally biased region" description="Low complexity" evidence="1">
    <location>
        <begin position="67"/>
        <end position="87"/>
    </location>
</feature>
<dbReference type="InParanoid" id="A0A067M8P5"/>
<gene>
    <name evidence="2" type="ORF">BOTBODRAFT_176912</name>
</gene>
<dbReference type="Proteomes" id="UP000027195">
    <property type="component" value="Unassembled WGS sequence"/>
</dbReference>
<dbReference type="AlphaFoldDB" id="A0A067M8P5"/>
<accession>A0A067M8P5</accession>
<feature type="region of interest" description="Disordered" evidence="1">
    <location>
        <begin position="58"/>
        <end position="95"/>
    </location>
</feature>
<evidence type="ECO:0000313" key="3">
    <source>
        <dbReference type="Proteomes" id="UP000027195"/>
    </source>
</evidence>